<protein>
    <recommendedName>
        <fullName evidence="2">F-box domain-containing protein</fullName>
    </recommendedName>
</protein>
<evidence type="ECO:0000256" key="1">
    <source>
        <dbReference type="SAM" id="MobiDB-lite"/>
    </source>
</evidence>
<feature type="domain" description="F-box" evidence="2">
    <location>
        <begin position="150"/>
        <end position="192"/>
    </location>
</feature>
<gene>
    <name evidence="3" type="ORF">KFL_002470220</name>
</gene>
<keyword evidence="4" id="KW-1185">Reference proteome</keyword>
<dbReference type="SUPFAM" id="SSF81383">
    <property type="entry name" value="F-box domain"/>
    <property type="match status" value="1"/>
</dbReference>
<dbReference type="InterPro" id="IPR001810">
    <property type="entry name" value="F-box_dom"/>
</dbReference>
<dbReference type="Gene3D" id="1.20.1280.50">
    <property type="match status" value="1"/>
</dbReference>
<feature type="compositionally biased region" description="Acidic residues" evidence="1">
    <location>
        <begin position="27"/>
        <end position="36"/>
    </location>
</feature>
<sequence length="455" mass="50032">MDPRPGDDDDMFQEAAFPQDLGPPQEFENESSDSEDAFPKELLEKELGFDEADSGDLGEEEGDCIPEPKEVLPKEPLAPLKSENAAGVEKCGPDEGPQEPGVLEEPEDCPGPSKPTDSGSMGNFFREGKLFAGGRAGSPQQGACLDDLSEDLLIKIFSMADLSVRELCTYSTVCRKFKRVCYGANLWERVTLGREVNNCTLHKIAKRCSSLTELRIEKVQKIHGLRSVFRACGQSLKKLKISWESNSGSGFAFLVLWMVSRDCRELDCVELTSSARSAYSMGLEYGPIWCLTVGCPSMRTFIDFCGRSTTDNTLNLIGRAWKDLTTLAIHGVMFTMRGLIQLRGCTKLQSLEVCDGKLGLIGDALEPRQPGFMLHDTLERITFNRTPLSTDEVKLLLRACPALKRVEVKGLSNAITGVGEEAQVELRAVKKRIADFGALNVLPAFKARGLVVYAE</sequence>
<feature type="compositionally biased region" description="Acidic residues" evidence="1">
    <location>
        <begin position="49"/>
        <end position="64"/>
    </location>
</feature>
<proteinExistence type="predicted"/>
<dbReference type="AlphaFoldDB" id="A0A1Y1I589"/>
<organism evidence="3 4">
    <name type="scientific">Klebsormidium nitens</name>
    <name type="common">Green alga</name>
    <name type="synonym">Ulothrix nitens</name>
    <dbReference type="NCBI Taxonomy" id="105231"/>
    <lineage>
        <taxon>Eukaryota</taxon>
        <taxon>Viridiplantae</taxon>
        <taxon>Streptophyta</taxon>
        <taxon>Klebsormidiophyceae</taxon>
        <taxon>Klebsormidiales</taxon>
        <taxon>Klebsormidiaceae</taxon>
        <taxon>Klebsormidium</taxon>
    </lineage>
</organism>
<dbReference type="InterPro" id="IPR036047">
    <property type="entry name" value="F-box-like_dom_sf"/>
</dbReference>
<accession>A0A1Y1I589</accession>
<dbReference type="SUPFAM" id="SSF52047">
    <property type="entry name" value="RNI-like"/>
    <property type="match status" value="1"/>
</dbReference>
<feature type="region of interest" description="Disordered" evidence="1">
    <location>
        <begin position="1"/>
        <end position="122"/>
    </location>
</feature>
<name>A0A1Y1I589_KLENI</name>
<dbReference type="STRING" id="105231.A0A1Y1I589"/>
<evidence type="ECO:0000313" key="4">
    <source>
        <dbReference type="Proteomes" id="UP000054558"/>
    </source>
</evidence>
<dbReference type="InterPro" id="IPR032675">
    <property type="entry name" value="LRR_dom_sf"/>
</dbReference>
<reference evidence="3 4" key="1">
    <citation type="journal article" date="2014" name="Nat. Commun.">
        <title>Klebsormidium flaccidum genome reveals primary factors for plant terrestrial adaptation.</title>
        <authorList>
            <person name="Hori K."/>
            <person name="Maruyama F."/>
            <person name="Fujisawa T."/>
            <person name="Togashi T."/>
            <person name="Yamamoto N."/>
            <person name="Seo M."/>
            <person name="Sato S."/>
            <person name="Yamada T."/>
            <person name="Mori H."/>
            <person name="Tajima N."/>
            <person name="Moriyama T."/>
            <person name="Ikeuchi M."/>
            <person name="Watanabe M."/>
            <person name="Wada H."/>
            <person name="Kobayashi K."/>
            <person name="Saito M."/>
            <person name="Masuda T."/>
            <person name="Sasaki-Sekimoto Y."/>
            <person name="Mashiguchi K."/>
            <person name="Awai K."/>
            <person name="Shimojima M."/>
            <person name="Masuda S."/>
            <person name="Iwai M."/>
            <person name="Nobusawa T."/>
            <person name="Narise T."/>
            <person name="Kondo S."/>
            <person name="Saito H."/>
            <person name="Sato R."/>
            <person name="Murakawa M."/>
            <person name="Ihara Y."/>
            <person name="Oshima-Yamada Y."/>
            <person name="Ohtaka K."/>
            <person name="Satoh M."/>
            <person name="Sonobe K."/>
            <person name="Ishii M."/>
            <person name="Ohtani R."/>
            <person name="Kanamori-Sato M."/>
            <person name="Honoki R."/>
            <person name="Miyazaki D."/>
            <person name="Mochizuki H."/>
            <person name="Umetsu J."/>
            <person name="Higashi K."/>
            <person name="Shibata D."/>
            <person name="Kamiya Y."/>
            <person name="Sato N."/>
            <person name="Nakamura Y."/>
            <person name="Tabata S."/>
            <person name="Ida S."/>
            <person name="Kurokawa K."/>
            <person name="Ohta H."/>
        </authorList>
    </citation>
    <scope>NUCLEOTIDE SEQUENCE [LARGE SCALE GENOMIC DNA]</scope>
    <source>
        <strain evidence="3 4">NIES-2285</strain>
    </source>
</reference>
<dbReference type="Gene3D" id="3.80.10.10">
    <property type="entry name" value="Ribonuclease Inhibitor"/>
    <property type="match status" value="1"/>
</dbReference>
<evidence type="ECO:0000313" key="3">
    <source>
        <dbReference type="EMBL" id="GAQ85663.1"/>
    </source>
</evidence>
<dbReference type="EMBL" id="DF237196">
    <property type="protein sequence ID" value="GAQ85663.1"/>
    <property type="molecule type" value="Genomic_DNA"/>
</dbReference>
<dbReference type="Proteomes" id="UP000054558">
    <property type="component" value="Unassembled WGS sequence"/>
</dbReference>
<feature type="compositionally biased region" description="Basic and acidic residues" evidence="1">
    <location>
        <begin position="37"/>
        <end position="48"/>
    </location>
</feature>
<dbReference type="OrthoDB" id="435188at2759"/>
<evidence type="ECO:0000259" key="2">
    <source>
        <dbReference type="Pfam" id="PF12937"/>
    </source>
</evidence>
<dbReference type="Pfam" id="PF12937">
    <property type="entry name" value="F-box-like"/>
    <property type="match status" value="1"/>
</dbReference>